<reference evidence="2 3" key="1">
    <citation type="submission" date="2023-08" db="EMBL/GenBank/DDBJ databases">
        <title>Annotated Genome Sequence of Vanrija albida AlHP1.</title>
        <authorList>
            <person name="Herzog R."/>
        </authorList>
    </citation>
    <scope>NUCLEOTIDE SEQUENCE [LARGE SCALE GENOMIC DNA]</scope>
    <source>
        <strain evidence="2 3">AlHP1</strain>
    </source>
</reference>
<dbReference type="EMBL" id="JBBXJM010000003">
    <property type="protein sequence ID" value="KAL1409376.1"/>
    <property type="molecule type" value="Genomic_DNA"/>
</dbReference>
<organism evidence="2 3">
    <name type="scientific">Vanrija albida</name>
    <dbReference type="NCBI Taxonomy" id="181172"/>
    <lineage>
        <taxon>Eukaryota</taxon>
        <taxon>Fungi</taxon>
        <taxon>Dikarya</taxon>
        <taxon>Basidiomycota</taxon>
        <taxon>Agaricomycotina</taxon>
        <taxon>Tremellomycetes</taxon>
        <taxon>Trichosporonales</taxon>
        <taxon>Trichosporonaceae</taxon>
        <taxon>Vanrija</taxon>
    </lineage>
</organism>
<protein>
    <submittedName>
        <fullName evidence="2">Uncharacterized protein</fullName>
    </submittedName>
</protein>
<proteinExistence type="predicted"/>
<dbReference type="RefSeq" id="XP_069209320.1">
    <property type="nucleotide sequence ID" value="XM_069351902.1"/>
</dbReference>
<gene>
    <name evidence="2" type="ORF">Q8F55_003359</name>
</gene>
<dbReference type="GeneID" id="95984402"/>
<evidence type="ECO:0000313" key="3">
    <source>
        <dbReference type="Proteomes" id="UP001565368"/>
    </source>
</evidence>
<sequence>MDDKGSGGSTSSTSSSVGSASSVESTPSWWRRLSASSSGSGLTPSPPPLPLLSLPPEASPPPPSASHAAKASYLIARGHDPRAAAKQLAAVSGDVARAEHRLHLRDGELRVHGCGVCDEKRRAERRGVGMSIAEWRAAEAEAASDDEDDGLPVYVEHCCAPRRRNADERGERIARLEALLAHFAPQLGDVGRVPTAELGVPRQA</sequence>
<feature type="region of interest" description="Disordered" evidence="1">
    <location>
        <begin position="1"/>
        <end position="73"/>
    </location>
</feature>
<accession>A0ABR3Q3S1</accession>
<evidence type="ECO:0000313" key="2">
    <source>
        <dbReference type="EMBL" id="KAL1409376.1"/>
    </source>
</evidence>
<feature type="compositionally biased region" description="Low complexity" evidence="1">
    <location>
        <begin position="9"/>
        <end position="43"/>
    </location>
</feature>
<evidence type="ECO:0000256" key="1">
    <source>
        <dbReference type="SAM" id="MobiDB-lite"/>
    </source>
</evidence>
<comment type="caution">
    <text evidence="2">The sequence shown here is derived from an EMBL/GenBank/DDBJ whole genome shotgun (WGS) entry which is preliminary data.</text>
</comment>
<keyword evidence="3" id="KW-1185">Reference proteome</keyword>
<name>A0ABR3Q3S1_9TREE</name>
<dbReference type="Proteomes" id="UP001565368">
    <property type="component" value="Unassembled WGS sequence"/>
</dbReference>